<dbReference type="SFLD" id="SFLDF00562">
    <property type="entry name" value="HemN-like__clustered_with_heat"/>
    <property type="match status" value="1"/>
</dbReference>
<gene>
    <name evidence="4" type="primary">hemW</name>
    <name evidence="4" type="ORF">GBK04_05760</name>
</gene>
<dbReference type="InterPro" id="IPR004559">
    <property type="entry name" value="HemW-like"/>
</dbReference>
<dbReference type="SMART" id="SM00729">
    <property type="entry name" value="Elp3"/>
    <property type="match status" value="1"/>
</dbReference>
<dbReference type="GO" id="GO:0006779">
    <property type="term" value="P:porphyrin-containing compound biosynthetic process"/>
    <property type="evidence" value="ECO:0007669"/>
    <property type="project" value="InterPro"/>
</dbReference>
<dbReference type="SFLD" id="SFLDS00029">
    <property type="entry name" value="Radical_SAM"/>
    <property type="match status" value="1"/>
</dbReference>
<comment type="function">
    <text evidence="2">Probably acts as a heme chaperone, transferring heme to an unknown acceptor. Binds one molecule of heme per monomer, possibly covalently. Binds 1 [4Fe-4S] cluster. The cluster is coordinated with 3 cysteines and an exchangeable S-adenosyl-L-methionine.</text>
</comment>
<name>A0A7C9FXI1_9BACT</name>
<dbReference type="RefSeq" id="WP_152757690.1">
    <property type="nucleotide sequence ID" value="NZ_WHLY01000002.1"/>
</dbReference>
<dbReference type="InterPro" id="IPR007197">
    <property type="entry name" value="rSAM"/>
</dbReference>
<dbReference type="InterPro" id="IPR034505">
    <property type="entry name" value="Coproporphyrinogen-III_oxidase"/>
</dbReference>
<keyword evidence="2" id="KW-0349">Heme</keyword>
<protein>
    <recommendedName>
        <fullName evidence="2">Heme chaperone HemW</fullName>
    </recommendedName>
</protein>
<keyword evidence="2" id="KW-0479">Metal-binding</keyword>
<organism evidence="4 5">
    <name type="scientific">Salmonirosea aquatica</name>
    <dbReference type="NCBI Taxonomy" id="2654236"/>
    <lineage>
        <taxon>Bacteria</taxon>
        <taxon>Pseudomonadati</taxon>
        <taxon>Bacteroidota</taxon>
        <taxon>Cytophagia</taxon>
        <taxon>Cytophagales</taxon>
        <taxon>Spirosomataceae</taxon>
        <taxon>Salmonirosea</taxon>
    </lineage>
</organism>
<keyword evidence="2" id="KW-0004">4Fe-4S</keyword>
<dbReference type="Pfam" id="PF06969">
    <property type="entry name" value="HemN_C"/>
    <property type="match status" value="1"/>
</dbReference>
<dbReference type="SFLD" id="SFLDG01082">
    <property type="entry name" value="B12-binding_domain_containing"/>
    <property type="match status" value="1"/>
</dbReference>
<dbReference type="SFLD" id="SFLDG01065">
    <property type="entry name" value="anaerobic_coproporphyrinogen-I"/>
    <property type="match status" value="1"/>
</dbReference>
<comment type="subcellular location">
    <subcellularLocation>
        <location evidence="2">Cytoplasm</location>
    </subcellularLocation>
</comment>
<feature type="domain" description="Radical SAM core" evidence="3">
    <location>
        <begin position="1"/>
        <end position="230"/>
    </location>
</feature>
<keyword evidence="2" id="KW-0411">Iron-sulfur</keyword>
<dbReference type="GO" id="GO:0004109">
    <property type="term" value="F:coproporphyrinogen oxidase activity"/>
    <property type="evidence" value="ECO:0007669"/>
    <property type="project" value="InterPro"/>
</dbReference>
<evidence type="ECO:0000256" key="1">
    <source>
        <dbReference type="ARBA" id="ARBA00006100"/>
    </source>
</evidence>
<dbReference type="InterPro" id="IPR023404">
    <property type="entry name" value="rSAM_horseshoe"/>
</dbReference>
<dbReference type="NCBIfam" id="TIGR00539">
    <property type="entry name" value="hemN_rel"/>
    <property type="match status" value="1"/>
</dbReference>
<evidence type="ECO:0000256" key="2">
    <source>
        <dbReference type="RuleBase" id="RU364116"/>
    </source>
</evidence>
<proteinExistence type="inferred from homology"/>
<evidence type="ECO:0000313" key="5">
    <source>
        <dbReference type="Proteomes" id="UP000479293"/>
    </source>
</evidence>
<evidence type="ECO:0000313" key="4">
    <source>
        <dbReference type="EMBL" id="MPR32873.1"/>
    </source>
</evidence>
<accession>A0A7C9FXI1</accession>
<comment type="similarity">
    <text evidence="1">Belongs to the anaerobic coproporphyrinogen-III oxidase family. HemW subfamily.</text>
</comment>
<comment type="caution">
    <text evidence="4">The sequence shown here is derived from an EMBL/GenBank/DDBJ whole genome shotgun (WGS) entry which is preliminary data.</text>
</comment>
<dbReference type="GO" id="GO:0051539">
    <property type="term" value="F:4 iron, 4 sulfur cluster binding"/>
    <property type="evidence" value="ECO:0007669"/>
    <property type="project" value="UniProtKB-UniRule"/>
</dbReference>
<dbReference type="GO" id="GO:0005737">
    <property type="term" value="C:cytoplasm"/>
    <property type="evidence" value="ECO:0007669"/>
    <property type="project" value="UniProtKB-SubCell"/>
</dbReference>
<dbReference type="PANTHER" id="PTHR13932:SF5">
    <property type="entry name" value="RADICAL S-ADENOSYL METHIONINE DOMAIN-CONTAINING PROTEIN 1, MITOCHONDRIAL"/>
    <property type="match status" value="1"/>
</dbReference>
<dbReference type="SUPFAM" id="SSF102114">
    <property type="entry name" value="Radical SAM enzymes"/>
    <property type="match status" value="1"/>
</dbReference>
<dbReference type="SFLD" id="SFLDF00288">
    <property type="entry name" value="HemN-like__clustered_with_nucl"/>
    <property type="match status" value="1"/>
</dbReference>
<dbReference type="AlphaFoldDB" id="A0A7C9FXI1"/>
<dbReference type="CDD" id="cd01335">
    <property type="entry name" value="Radical_SAM"/>
    <property type="match status" value="1"/>
</dbReference>
<keyword evidence="5" id="KW-1185">Reference proteome</keyword>
<keyword evidence="2" id="KW-0408">Iron</keyword>
<keyword evidence="2" id="KW-0143">Chaperone</keyword>
<dbReference type="Pfam" id="PF04055">
    <property type="entry name" value="Radical_SAM"/>
    <property type="match status" value="1"/>
</dbReference>
<keyword evidence="2" id="KW-0963">Cytoplasm</keyword>
<dbReference type="InterPro" id="IPR006638">
    <property type="entry name" value="Elp3/MiaA/NifB-like_rSAM"/>
</dbReference>
<dbReference type="PROSITE" id="PS51918">
    <property type="entry name" value="RADICAL_SAM"/>
    <property type="match status" value="1"/>
</dbReference>
<dbReference type="InterPro" id="IPR010723">
    <property type="entry name" value="HemN_C"/>
</dbReference>
<dbReference type="Gene3D" id="3.80.30.20">
    <property type="entry name" value="tm_1862 like domain"/>
    <property type="match status" value="1"/>
</dbReference>
<dbReference type="EMBL" id="WHLY01000002">
    <property type="protein sequence ID" value="MPR32873.1"/>
    <property type="molecule type" value="Genomic_DNA"/>
</dbReference>
<dbReference type="Proteomes" id="UP000479293">
    <property type="component" value="Unassembled WGS sequence"/>
</dbReference>
<dbReference type="GO" id="GO:0046872">
    <property type="term" value="F:metal ion binding"/>
    <property type="evidence" value="ECO:0007669"/>
    <property type="project" value="UniProtKB-UniRule"/>
</dbReference>
<dbReference type="PANTHER" id="PTHR13932">
    <property type="entry name" value="COPROPORPHYRINIGEN III OXIDASE"/>
    <property type="match status" value="1"/>
</dbReference>
<reference evidence="4 5" key="1">
    <citation type="submission" date="2019-10" db="EMBL/GenBank/DDBJ databases">
        <title>Draft Genome Sequence of Cytophagaceae sp. SJW1-29.</title>
        <authorList>
            <person name="Choi A."/>
        </authorList>
    </citation>
    <scope>NUCLEOTIDE SEQUENCE [LARGE SCALE GENOMIC DNA]</scope>
    <source>
        <strain evidence="4 5">SJW1-29</strain>
    </source>
</reference>
<dbReference type="InterPro" id="IPR058240">
    <property type="entry name" value="rSAM_sf"/>
</dbReference>
<sequence length="375" mass="42211">MHLYVHIPFCRQACHYCDFHFSTSLRDKGTLVQAIASEIRLQKDYLPGRVLQTVYFGGGTPSLLTESELALLLETIGTHFQLRPDAEITLEANPDDLSEGTLRTLASQGINRLSIGIQSFHDPHLRFMNRAHSAEEAERSVKSAQDIGITNLTADLIYAIPSADDSLLQRDIEKMLSLEIDHISAYCLTIEPKTVFGNWVKSNKIQPIDDEYAAGQFELLMGTLQQHGFDQYEISNFARNQKYSLHNSAYWQRRPYLGVGPSAHSYNGASRQYNIANNAAYVREIAKSKLPFTLETLTPADQVNEYLLTGLRTRWGCRLELLQVLSNGQFLAQMGEEIFRLSEVGWLCSKDGVLLLTEKGKLFADRVAGSLFIED</sequence>
<evidence type="ECO:0000259" key="3">
    <source>
        <dbReference type="PROSITE" id="PS51918"/>
    </source>
</evidence>
<keyword evidence="2" id="KW-0949">S-adenosyl-L-methionine</keyword>